<accession>A0ACC2FVC8</accession>
<organism evidence="1 2">
    <name type="scientific">Dallia pectoralis</name>
    <name type="common">Alaska blackfish</name>
    <dbReference type="NCBI Taxonomy" id="75939"/>
    <lineage>
        <taxon>Eukaryota</taxon>
        <taxon>Metazoa</taxon>
        <taxon>Chordata</taxon>
        <taxon>Craniata</taxon>
        <taxon>Vertebrata</taxon>
        <taxon>Euteleostomi</taxon>
        <taxon>Actinopterygii</taxon>
        <taxon>Neopterygii</taxon>
        <taxon>Teleostei</taxon>
        <taxon>Protacanthopterygii</taxon>
        <taxon>Esociformes</taxon>
        <taxon>Umbridae</taxon>
        <taxon>Dallia</taxon>
    </lineage>
</organism>
<gene>
    <name evidence="1" type="ORF">DPEC_G00242810</name>
</gene>
<reference evidence="1" key="1">
    <citation type="submission" date="2021-05" db="EMBL/GenBank/DDBJ databases">
        <authorList>
            <person name="Pan Q."/>
            <person name="Jouanno E."/>
            <person name="Zahm M."/>
            <person name="Klopp C."/>
            <person name="Cabau C."/>
            <person name="Louis A."/>
            <person name="Berthelot C."/>
            <person name="Parey E."/>
            <person name="Roest Crollius H."/>
            <person name="Montfort J."/>
            <person name="Robinson-Rechavi M."/>
            <person name="Bouchez O."/>
            <person name="Lampietro C."/>
            <person name="Lopez Roques C."/>
            <person name="Donnadieu C."/>
            <person name="Postlethwait J."/>
            <person name="Bobe J."/>
            <person name="Dillon D."/>
            <person name="Chandos A."/>
            <person name="von Hippel F."/>
            <person name="Guiguen Y."/>
        </authorList>
    </citation>
    <scope>NUCLEOTIDE SEQUENCE</scope>
    <source>
        <strain evidence="1">YG-Jan2019</strain>
    </source>
</reference>
<evidence type="ECO:0000313" key="1">
    <source>
        <dbReference type="EMBL" id="KAJ7995271.1"/>
    </source>
</evidence>
<sequence length="186" mass="20181">MQRNAVCLKCLAATFSGEERGIDESTAQLEENWNEPSCWRSLSAPGPGPHRASLPPSGSEDLSPYRTSSQPKLRSSSVRPHLSMGLLFGGDKLTDSPAWCRGPLLHGTPFGCSGRPRDDVRHSSLPPLSPGSQSYLTLHSQSTHYHLLCSTAPSLSLYDFCIKEREKGISALTHLRTVSVTGSRGH</sequence>
<protein>
    <submittedName>
        <fullName evidence="1">Uncharacterized protein</fullName>
    </submittedName>
</protein>
<dbReference type="Proteomes" id="UP001157502">
    <property type="component" value="Chromosome 21"/>
</dbReference>
<comment type="caution">
    <text evidence="1">The sequence shown here is derived from an EMBL/GenBank/DDBJ whole genome shotgun (WGS) entry which is preliminary data.</text>
</comment>
<proteinExistence type="predicted"/>
<keyword evidence="2" id="KW-1185">Reference proteome</keyword>
<dbReference type="EMBL" id="CM055748">
    <property type="protein sequence ID" value="KAJ7995271.1"/>
    <property type="molecule type" value="Genomic_DNA"/>
</dbReference>
<evidence type="ECO:0000313" key="2">
    <source>
        <dbReference type="Proteomes" id="UP001157502"/>
    </source>
</evidence>
<name>A0ACC2FVC8_DALPE</name>